<organism evidence="1 2">
    <name type="scientific">Schleiferilactobacillus shenzhenensis LY-73</name>
    <dbReference type="NCBI Taxonomy" id="1231336"/>
    <lineage>
        <taxon>Bacteria</taxon>
        <taxon>Bacillati</taxon>
        <taxon>Bacillota</taxon>
        <taxon>Bacilli</taxon>
        <taxon>Lactobacillales</taxon>
        <taxon>Lactobacillaceae</taxon>
        <taxon>Schleiferilactobacillus</taxon>
    </lineage>
</organism>
<reference evidence="2" key="1">
    <citation type="journal article" date="2013" name="Genome Announc.">
        <title>Whole-Genome Sequencing of Lactobacillus shenzhenensis Strain LY-73T.</title>
        <authorList>
            <person name="Lin Z."/>
            <person name="Liu Z."/>
            <person name="Yang R."/>
            <person name="Zou Y."/>
            <person name="Wan D."/>
            <person name="Chen J."/>
            <person name="Guo M."/>
            <person name="Zhao J."/>
            <person name="Fang C."/>
            <person name="Yang R."/>
            <person name="Liu F."/>
        </authorList>
    </citation>
    <scope>NUCLEOTIDE SEQUENCE [LARGE SCALE GENOMIC DNA]</scope>
    <source>
        <strain evidence="2">LY-73</strain>
    </source>
</reference>
<sequence>MRERKIWMSLDELIQEGMDEMNSRHPFDKDLSNRLTILLAESNLSLTDLSTQLKMDRAHLKKMFYGSKYVTKADYQVLLRSLDKAALVRKAGRTTQFVESTKNR</sequence>
<dbReference type="AlphaFoldDB" id="U4TML0"/>
<evidence type="ECO:0000313" key="1">
    <source>
        <dbReference type="EMBL" id="ERL64665.1"/>
    </source>
</evidence>
<proteinExistence type="predicted"/>
<name>U4TML0_9LACO</name>
<dbReference type="STRING" id="1231336.L248_0722"/>
<dbReference type="HOGENOM" id="CLU_2246610_0_0_9"/>
<evidence type="ECO:0000313" key="2">
    <source>
        <dbReference type="Proteomes" id="UP000030647"/>
    </source>
</evidence>
<protein>
    <submittedName>
        <fullName evidence="1">Uncharacterized protein</fullName>
    </submittedName>
</protein>
<keyword evidence="2" id="KW-1185">Reference proteome</keyword>
<dbReference type="EMBL" id="KI271594">
    <property type="protein sequence ID" value="ERL64665.1"/>
    <property type="molecule type" value="Genomic_DNA"/>
</dbReference>
<accession>U4TML0</accession>
<gene>
    <name evidence="1" type="ORF">L248_0722</name>
</gene>
<dbReference type="Proteomes" id="UP000030647">
    <property type="component" value="Unassembled WGS sequence"/>
</dbReference>